<keyword evidence="1" id="KW-0472">Membrane</keyword>
<evidence type="ECO:0000313" key="3">
    <source>
        <dbReference type="Proteomes" id="UP001320715"/>
    </source>
</evidence>
<reference evidence="2 3" key="1">
    <citation type="submission" date="2020-01" db="EMBL/GenBank/DDBJ databases">
        <title>Genomes of bacteria type strains.</title>
        <authorList>
            <person name="Chen J."/>
            <person name="Zhu S."/>
            <person name="Yang J."/>
        </authorList>
    </citation>
    <scope>NUCLEOTIDE SEQUENCE [LARGE SCALE GENOMIC DNA]</scope>
    <source>
        <strain evidence="2 3">DSM 16655</strain>
    </source>
</reference>
<keyword evidence="1" id="KW-1133">Transmembrane helix</keyword>
<keyword evidence="3" id="KW-1185">Reference proteome</keyword>
<comment type="caution">
    <text evidence="2">The sequence shown here is derived from an EMBL/GenBank/DDBJ whole genome shotgun (WGS) entry which is preliminary data.</text>
</comment>
<dbReference type="Proteomes" id="UP001320715">
    <property type="component" value="Unassembled WGS sequence"/>
</dbReference>
<name>A0ABT1CY50_9HYPH</name>
<keyword evidence="1" id="KW-0812">Transmembrane</keyword>
<gene>
    <name evidence="2" type="ORF">GTW23_20100</name>
</gene>
<dbReference type="RefSeq" id="WP_152009882.1">
    <property type="nucleotide sequence ID" value="NZ_JAAAML010000004.1"/>
</dbReference>
<evidence type="ECO:0000313" key="2">
    <source>
        <dbReference type="EMBL" id="MCO6410491.1"/>
    </source>
</evidence>
<protein>
    <recommendedName>
        <fullName evidence="4">Cation/H+ exchanger domain-containing protein</fullName>
    </recommendedName>
</protein>
<feature type="transmembrane region" description="Helical" evidence="1">
    <location>
        <begin position="72"/>
        <end position="91"/>
    </location>
</feature>
<feature type="transmembrane region" description="Helical" evidence="1">
    <location>
        <begin position="37"/>
        <end position="60"/>
    </location>
</feature>
<feature type="transmembrane region" description="Helical" evidence="1">
    <location>
        <begin position="6"/>
        <end position="25"/>
    </location>
</feature>
<dbReference type="EMBL" id="JAAAML010000004">
    <property type="protein sequence ID" value="MCO6410491.1"/>
    <property type="molecule type" value="Genomic_DNA"/>
</dbReference>
<evidence type="ECO:0000256" key="1">
    <source>
        <dbReference type="SAM" id="Phobius"/>
    </source>
</evidence>
<accession>A0ABT1CY50</accession>
<proteinExistence type="predicted"/>
<sequence>MEFTIGSIVFLSSMLVLAVLARISAVNPQSRILRGEIVPAMLAVIISTGLAVGPLMMALGGEQYFASRSLEVAVILTFIVVSGWLITRLVARAPQSLPA</sequence>
<organism evidence="2 3">
    <name type="scientific">Hoeflea alexandrii</name>
    <dbReference type="NCBI Taxonomy" id="288436"/>
    <lineage>
        <taxon>Bacteria</taxon>
        <taxon>Pseudomonadati</taxon>
        <taxon>Pseudomonadota</taxon>
        <taxon>Alphaproteobacteria</taxon>
        <taxon>Hyphomicrobiales</taxon>
        <taxon>Rhizobiaceae</taxon>
        <taxon>Hoeflea</taxon>
    </lineage>
</organism>
<evidence type="ECO:0008006" key="4">
    <source>
        <dbReference type="Google" id="ProtNLM"/>
    </source>
</evidence>